<proteinExistence type="predicted"/>
<reference evidence="1" key="2">
    <citation type="journal article" date="2015" name="Data Brief">
        <title>Shoot transcriptome of the giant reed, Arundo donax.</title>
        <authorList>
            <person name="Barrero R.A."/>
            <person name="Guerrero F.D."/>
            <person name="Moolhuijzen P."/>
            <person name="Goolsby J.A."/>
            <person name="Tidwell J."/>
            <person name="Bellgard S.E."/>
            <person name="Bellgard M.I."/>
        </authorList>
    </citation>
    <scope>NUCLEOTIDE SEQUENCE</scope>
    <source>
        <tissue evidence="1">Shoot tissue taken approximately 20 cm above the soil surface</tissue>
    </source>
</reference>
<reference evidence="1" key="1">
    <citation type="submission" date="2014-09" db="EMBL/GenBank/DDBJ databases">
        <authorList>
            <person name="Magalhaes I.L.F."/>
            <person name="Oliveira U."/>
            <person name="Santos F.R."/>
            <person name="Vidigal T.H.D.A."/>
            <person name="Brescovit A.D."/>
            <person name="Santos A.J."/>
        </authorList>
    </citation>
    <scope>NUCLEOTIDE SEQUENCE</scope>
    <source>
        <tissue evidence="1">Shoot tissue taken approximately 20 cm above the soil surface</tissue>
    </source>
</reference>
<name>A0A0A9EPU0_ARUDO</name>
<evidence type="ECO:0000313" key="1">
    <source>
        <dbReference type="EMBL" id="JAD98037.1"/>
    </source>
</evidence>
<sequence length="11" mass="1214">MRKTARGPLIA</sequence>
<organism evidence="1">
    <name type="scientific">Arundo donax</name>
    <name type="common">Giant reed</name>
    <name type="synonym">Donax arundinaceus</name>
    <dbReference type="NCBI Taxonomy" id="35708"/>
    <lineage>
        <taxon>Eukaryota</taxon>
        <taxon>Viridiplantae</taxon>
        <taxon>Streptophyta</taxon>
        <taxon>Embryophyta</taxon>
        <taxon>Tracheophyta</taxon>
        <taxon>Spermatophyta</taxon>
        <taxon>Magnoliopsida</taxon>
        <taxon>Liliopsida</taxon>
        <taxon>Poales</taxon>
        <taxon>Poaceae</taxon>
        <taxon>PACMAD clade</taxon>
        <taxon>Arundinoideae</taxon>
        <taxon>Arundineae</taxon>
        <taxon>Arundo</taxon>
    </lineage>
</organism>
<accession>A0A0A9EPU0</accession>
<dbReference type="EMBL" id="GBRH01199858">
    <property type="protein sequence ID" value="JAD98037.1"/>
    <property type="molecule type" value="Transcribed_RNA"/>
</dbReference>
<protein>
    <submittedName>
        <fullName evidence="1">Uncharacterized protein</fullName>
    </submittedName>
</protein>